<comment type="subcellular location">
    <subcellularLocation>
        <location evidence="1">Mitochondrion</location>
    </subcellularLocation>
</comment>
<dbReference type="PANTHER" id="PTHR13194">
    <property type="entry name" value="COMPLEX I INTERMEDIATE-ASSOCIATED PROTEIN 30"/>
    <property type="match status" value="1"/>
</dbReference>
<keyword evidence="3" id="KW-0496">Mitochondrion</keyword>
<keyword evidence="4" id="KW-0143">Chaperone</keyword>
<name>A0ABQ6MRD0_9STRA</name>
<sequence>AILPISSSALAKYRVSTDETLGGLSSARVSVLTDASLDRPFLRFEGRTCTTLPPPPLRPSPSAPLVSRVGYASFLSPPLLPPFSSSLSLSPVLALHDHDTLCVTLRVVPSRRVTLNVHVDAYIPHECYQGYVLPLPSEGEGWQRISMRFEDMVLTSHGQEKETQRGFDKPEVKAFGLTVADGTDGDFRVDVLEVVARCNDDRFE</sequence>
<comment type="caution">
    <text evidence="6">The sequence shown here is derived from an EMBL/GenBank/DDBJ whole genome shotgun (WGS) entry which is preliminary data.</text>
</comment>
<gene>
    <name evidence="6" type="ORF">TeGR_g5582</name>
</gene>
<accession>A0ABQ6MRD0</accession>
<dbReference type="SUPFAM" id="SSF49785">
    <property type="entry name" value="Galactose-binding domain-like"/>
    <property type="match status" value="1"/>
</dbReference>
<protein>
    <recommendedName>
        <fullName evidence="5">NADH:ubiquinone oxidoreductase intermediate-associated protein 30 domain-containing protein</fullName>
    </recommendedName>
</protein>
<dbReference type="Pfam" id="PF08547">
    <property type="entry name" value="CIA30"/>
    <property type="match status" value="1"/>
</dbReference>
<feature type="domain" description="NADH:ubiquinone oxidoreductase intermediate-associated protein 30" evidence="5">
    <location>
        <begin position="7"/>
        <end position="191"/>
    </location>
</feature>
<feature type="non-terminal residue" evidence="6">
    <location>
        <position position="1"/>
    </location>
</feature>
<dbReference type="EMBL" id="BRYB01003153">
    <property type="protein sequence ID" value="GMI31526.1"/>
    <property type="molecule type" value="Genomic_DNA"/>
</dbReference>
<dbReference type="InterPro" id="IPR013857">
    <property type="entry name" value="NADH-UbQ_OxRdtase-assoc_prot30"/>
</dbReference>
<dbReference type="PANTHER" id="PTHR13194:SF18">
    <property type="entry name" value="COMPLEX I INTERMEDIATE-ASSOCIATED PROTEIN 30, MITOCHONDRIAL"/>
    <property type="match status" value="1"/>
</dbReference>
<evidence type="ECO:0000313" key="6">
    <source>
        <dbReference type="EMBL" id="GMI31526.1"/>
    </source>
</evidence>
<evidence type="ECO:0000256" key="2">
    <source>
        <dbReference type="ARBA" id="ARBA00007884"/>
    </source>
</evidence>
<evidence type="ECO:0000256" key="1">
    <source>
        <dbReference type="ARBA" id="ARBA00004173"/>
    </source>
</evidence>
<evidence type="ECO:0000256" key="4">
    <source>
        <dbReference type="ARBA" id="ARBA00023186"/>
    </source>
</evidence>
<dbReference type="InterPro" id="IPR008979">
    <property type="entry name" value="Galactose-bd-like_sf"/>
</dbReference>
<evidence type="ECO:0000313" key="7">
    <source>
        <dbReference type="Proteomes" id="UP001165060"/>
    </source>
</evidence>
<evidence type="ECO:0000256" key="3">
    <source>
        <dbReference type="ARBA" id="ARBA00023128"/>
    </source>
</evidence>
<reference evidence="6 7" key="1">
    <citation type="journal article" date="2023" name="Commun. Biol.">
        <title>Genome analysis of Parmales, the sister group of diatoms, reveals the evolutionary specialization of diatoms from phago-mixotrophs to photoautotrophs.</title>
        <authorList>
            <person name="Ban H."/>
            <person name="Sato S."/>
            <person name="Yoshikawa S."/>
            <person name="Yamada K."/>
            <person name="Nakamura Y."/>
            <person name="Ichinomiya M."/>
            <person name="Sato N."/>
            <person name="Blanc-Mathieu R."/>
            <person name="Endo H."/>
            <person name="Kuwata A."/>
            <person name="Ogata H."/>
        </authorList>
    </citation>
    <scope>NUCLEOTIDE SEQUENCE [LARGE SCALE GENOMIC DNA]</scope>
</reference>
<proteinExistence type="inferred from homology"/>
<evidence type="ECO:0000259" key="5">
    <source>
        <dbReference type="Pfam" id="PF08547"/>
    </source>
</evidence>
<keyword evidence="7" id="KW-1185">Reference proteome</keyword>
<dbReference type="InterPro" id="IPR039131">
    <property type="entry name" value="NDUFAF1"/>
</dbReference>
<dbReference type="Proteomes" id="UP001165060">
    <property type="component" value="Unassembled WGS sequence"/>
</dbReference>
<comment type="similarity">
    <text evidence="2">Belongs to the CIA30 family.</text>
</comment>
<organism evidence="6 7">
    <name type="scientific">Tetraparma gracilis</name>
    <dbReference type="NCBI Taxonomy" id="2962635"/>
    <lineage>
        <taxon>Eukaryota</taxon>
        <taxon>Sar</taxon>
        <taxon>Stramenopiles</taxon>
        <taxon>Ochrophyta</taxon>
        <taxon>Bolidophyceae</taxon>
        <taxon>Parmales</taxon>
        <taxon>Triparmaceae</taxon>
        <taxon>Tetraparma</taxon>
    </lineage>
</organism>